<dbReference type="AlphaFoldDB" id="A0A7C4NRU6"/>
<reference evidence="3" key="1">
    <citation type="journal article" date="2020" name="mSystems">
        <title>Genome- and Community-Level Interaction Insights into Carbon Utilization and Element Cycling Functions of Hydrothermarchaeota in Hydrothermal Sediment.</title>
        <authorList>
            <person name="Zhou Z."/>
            <person name="Liu Y."/>
            <person name="Xu W."/>
            <person name="Pan J."/>
            <person name="Luo Z.H."/>
            <person name="Li M."/>
        </authorList>
    </citation>
    <scope>NUCLEOTIDE SEQUENCE [LARGE SCALE GENOMIC DNA]</scope>
    <source>
        <strain evidence="3">SpSt-6</strain>
    </source>
</reference>
<organism evidence="3">
    <name type="scientific">Thermodesulfobacterium geofontis</name>
    <dbReference type="NCBI Taxonomy" id="1295609"/>
    <lineage>
        <taxon>Bacteria</taxon>
        <taxon>Pseudomonadati</taxon>
        <taxon>Thermodesulfobacteriota</taxon>
        <taxon>Thermodesulfobacteria</taxon>
        <taxon>Thermodesulfobacteriales</taxon>
        <taxon>Thermodesulfobacteriaceae</taxon>
        <taxon>Thermodesulfobacterium</taxon>
    </lineage>
</organism>
<evidence type="ECO:0000259" key="2">
    <source>
        <dbReference type="Pfam" id="PF00117"/>
    </source>
</evidence>
<dbReference type="InterPro" id="IPR017926">
    <property type="entry name" value="GATASE"/>
</dbReference>
<dbReference type="GO" id="GO:0000162">
    <property type="term" value="P:L-tryptophan biosynthetic process"/>
    <property type="evidence" value="ECO:0007669"/>
    <property type="project" value="TreeGrafter"/>
</dbReference>
<comment type="caution">
    <text evidence="3">The sequence shown here is derived from an EMBL/GenBank/DDBJ whole genome shotgun (WGS) entry which is preliminary data.</text>
</comment>
<dbReference type="Pfam" id="PF00117">
    <property type="entry name" value="GATase"/>
    <property type="match status" value="1"/>
</dbReference>
<dbReference type="GO" id="GO:0004049">
    <property type="term" value="F:anthranilate synthase activity"/>
    <property type="evidence" value="ECO:0007669"/>
    <property type="project" value="TreeGrafter"/>
</dbReference>
<protein>
    <submittedName>
        <fullName evidence="3">Aminodeoxychorismate/anthranilate synthase component II</fullName>
    </submittedName>
</protein>
<dbReference type="FunFam" id="3.40.50.880:FF:000003">
    <property type="entry name" value="Anthranilate synthase component II"/>
    <property type="match status" value="1"/>
</dbReference>
<dbReference type="PROSITE" id="PS51273">
    <property type="entry name" value="GATASE_TYPE_1"/>
    <property type="match status" value="1"/>
</dbReference>
<dbReference type="PANTHER" id="PTHR43418:SF4">
    <property type="entry name" value="MULTIFUNCTIONAL TRYPTOPHAN BIOSYNTHESIS PROTEIN"/>
    <property type="match status" value="1"/>
</dbReference>
<dbReference type="CDD" id="cd01743">
    <property type="entry name" value="GATase1_Anthranilate_Synthase"/>
    <property type="match status" value="1"/>
</dbReference>
<name>A0A7C4NRU6_9BACT</name>
<dbReference type="GO" id="GO:0005829">
    <property type="term" value="C:cytosol"/>
    <property type="evidence" value="ECO:0007669"/>
    <property type="project" value="TreeGrafter"/>
</dbReference>
<feature type="domain" description="Glutamine amidotransferase" evidence="2">
    <location>
        <begin position="5"/>
        <end position="182"/>
    </location>
</feature>
<accession>A0A7C4NRU6</accession>
<keyword evidence="1" id="KW-0315">Glutamine amidotransferase</keyword>
<dbReference type="InterPro" id="IPR006221">
    <property type="entry name" value="TrpG/PapA_dom"/>
</dbReference>
<evidence type="ECO:0000256" key="1">
    <source>
        <dbReference type="ARBA" id="ARBA00022962"/>
    </source>
</evidence>
<gene>
    <name evidence="3" type="ORF">ENT66_01590</name>
</gene>
<dbReference type="Gene3D" id="3.40.50.880">
    <property type="match status" value="1"/>
</dbReference>
<evidence type="ECO:0000313" key="3">
    <source>
        <dbReference type="EMBL" id="HGQ85104.1"/>
    </source>
</evidence>
<dbReference type="PANTHER" id="PTHR43418">
    <property type="entry name" value="MULTIFUNCTIONAL TRYPTOPHAN BIOSYNTHESIS PROTEIN-RELATED"/>
    <property type="match status" value="1"/>
</dbReference>
<dbReference type="NCBIfam" id="TIGR00566">
    <property type="entry name" value="trpG_papA"/>
    <property type="match status" value="1"/>
</dbReference>
<sequence length="217" mass="24171">MKKVLVIDNYDSFTYNLVQLVGIMLEKLWGGEVLVFRNDAITPDEVLSLKPTHIIISPGPCTPKEAGISVELIKKVKGIFPILGVCLGHQCIGSAFGAKIVKAKRLMHGKTSKIFHDGKGIFSGLPNPFSGMRYHSLAIDFETLPPFFEISAKAEDGEIMGIRHKELPIEGVQFHPESIGTSLERWQLLKTPPKDWDFESNNLPEGVILLRNFLSLY</sequence>
<dbReference type="PRINTS" id="PR00099">
    <property type="entry name" value="CPSGATASE"/>
</dbReference>
<dbReference type="InterPro" id="IPR050472">
    <property type="entry name" value="Anth_synth/Amidotransfase"/>
</dbReference>
<dbReference type="SUPFAM" id="SSF52317">
    <property type="entry name" value="Class I glutamine amidotransferase-like"/>
    <property type="match status" value="1"/>
</dbReference>
<proteinExistence type="predicted"/>
<dbReference type="InterPro" id="IPR029062">
    <property type="entry name" value="Class_I_gatase-like"/>
</dbReference>
<dbReference type="EMBL" id="DSZN01000027">
    <property type="protein sequence ID" value="HGQ85104.1"/>
    <property type="molecule type" value="Genomic_DNA"/>
</dbReference>
<dbReference type="PRINTS" id="PR00097">
    <property type="entry name" value="ANTSNTHASEII"/>
</dbReference>
<dbReference type="PRINTS" id="PR00096">
    <property type="entry name" value="GATASE"/>
</dbReference>